<comment type="caution">
    <text evidence="3">The sequence shown here is derived from an EMBL/GenBank/DDBJ whole genome shotgun (WGS) entry which is preliminary data.</text>
</comment>
<organism evidence="3">
    <name type="scientific">Sesamum latifolium</name>
    <dbReference type="NCBI Taxonomy" id="2727402"/>
    <lineage>
        <taxon>Eukaryota</taxon>
        <taxon>Viridiplantae</taxon>
        <taxon>Streptophyta</taxon>
        <taxon>Embryophyta</taxon>
        <taxon>Tracheophyta</taxon>
        <taxon>Spermatophyta</taxon>
        <taxon>Magnoliopsida</taxon>
        <taxon>eudicotyledons</taxon>
        <taxon>Gunneridae</taxon>
        <taxon>Pentapetalae</taxon>
        <taxon>asterids</taxon>
        <taxon>lamiids</taxon>
        <taxon>Lamiales</taxon>
        <taxon>Pedaliaceae</taxon>
        <taxon>Sesamum</taxon>
    </lineage>
</organism>
<feature type="domain" description="Reverse transcriptase Ty1/copia-type" evidence="2">
    <location>
        <begin position="27"/>
        <end position="97"/>
    </location>
</feature>
<dbReference type="Pfam" id="PF07727">
    <property type="entry name" value="RVT_2"/>
    <property type="match status" value="1"/>
</dbReference>
<keyword evidence="1" id="KW-0472">Membrane</keyword>
<protein>
    <recommendedName>
        <fullName evidence="2">Reverse transcriptase Ty1/copia-type domain-containing protein</fullName>
    </recommendedName>
</protein>
<sequence length="119" mass="13025">MTIAYLSRALEMILLLCSFILMMFYSLVTSPSSELIIEVKMYLDNVLTIKDLGLARYFFGLQIARSASGTSLNQVKYIQDILKDTGLSAVRAATTPLPQGMKLSVVGGAVLFVLNPTDI</sequence>
<feature type="transmembrane region" description="Helical" evidence="1">
    <location>
        <begin position="12"/>
        <end position="28"/>
    </location>
</feature>
<reference evidence="3" key="1">
    <citation type="submission" date="2020-06" db="EMBL/GenBank/DDBJ databases">
        <authorList>
            <person name="Li T."/>
            <person name="Hu X."/>
            <person name="Zhang T."/>
            <person name="Song X."/>
            <person name="Zhang H."/>
            <person name="Dai N."/>
            <person name="Sheng W."/>
            <person name="Hou X."/>
            <person name="Wei L."/>
        </authorList>
    </citation>
    <scope>NUCLEOTIDE SEQUENCE</scope>
    <source>
        <strain evidence="3">KEN1</strain>
        <tissue evidence="3">Leaf</tissue>
    </source>
</reference>
<reference evidence="3" key="2">
    <citation type="journal article" date="2024" name="Plant">
        <title>Genomic evolution and insights into agronomic trait innovations of Sesamum species.</title>
        <authorList>
            <person name="Miao H."/>
            <person name="Wang L."/>
            <person name="Qu L."/>
            <person name="Liu H."/>
            <person name="Sun Y."/>
            <person name="Le M."/>
            <person name="Wang Q."/>
            <person name="Wei S."/>
            <person name="Zheng Y."/>
            <person name="Lin W."/>
            <person name="Duan Y."/>
            <person name="Cao H."/>
            <person name="Xiong S."/>
            <person name="Wang X."/>
            <person name="Wei L."/>
            <person name="Li C."/>
            <person name="Ma Q."/>
            <person name="Ju M."/>
            <person name="Zhao R."/>
            <person name="Li G."/>
            <person name="Mu C."/>
            <person name="Tian Q."/>
            <person name="Mei H."/>
            <person name="Zhang T."/>
            <person name="Gao T."/>
            <person name="Zhang H."/>
        </authorList>
    </citation>
    <scope>NUCLEOTIDE SEQUENCE</scope>
    <source>
        <strain evidence="3">KEN1</strain>
    </source>
</reference>
<name>A0AAW2UYL0_9LAMI</name>
<evidence type="ECO:0000313" key="3">
    <source>
        <dbReference type="EMBL" id="KAL0421410.1"/>
    </source>
</evidence>
<evidence type="ECO:0000259" key="2">
    <source>
        <dbReference type="Pfam" id="PF07727"/>
    </source>
</evidence>
<proteinExistence type="predicted"/>
<keyword evidence="1" id="KW-0812">Transmembrane</keyword>
<evidence type="ECO:0000256" key="1">
    <source>
        <dbReference type="SAM" id="Phobius"/>
    </source>
</evidence>
<gene>
    <name evidence="3" type="ORF">Slati_3163900</name>
</gene>
<keyword evidence="1" id="KW-1133">Transmembrane helix</keyword>
<dbReference type="EMBL" id="JACGWN010000011">
    <property type="protein sequence ID" value="KAL0421410.1"/>
    <property type="molecule type" value="Genomic_DNA"/>
</dbReference>
<dbReference type="InterPro" id="IPR013103">
    <property type="entry name" value="RVT_2"/>
</dbReference>
<accession>A0AAW2UYL0</accession>
<dbReference type="AlphaFoldDB" id="A0AAW2UYL0"/>